<name>A0ABZ1NHF7_9NOCA</name>
<dbReference type="EMBL" id="CP109527">
    <property type="protein sequence ID" value="WTY39368.1"/>
    <property type="molecule type" value="Genomic_DNA"/>
</dbReference>
<organism evidence="1 2">
    <name type="scientific">Nocardia salmonicida</name>
    <dbReference type="NCBI Taxonomy" id="53431"/>
    <lineage>
        <taxon>Bacteria</taxon>
        <taxon>Bacillati</taxon>
        <taxon>Actinomycetota</taxon>
        <taxon>Actinomycetes</taxon>
        <taxon>Mycobacteriales</taxon>
        <taxon>Nocardiaceae</taxon>
        <taxon>Nocardia</taxon>
    </lineage>
</organism>
<evidence type="ECO:0000313" key="1">
    <source>
        <dbReference type="EMBL" id="WTY39368.1"/>
    </source>
</evidence>
<sequence>MDSITGPGLAELAGAVKRFSGRLVTVGWLDPRPAPYPADPFTMIRYMSFEHTLDTAVVRRIAAFLTAGIRTGALRPVIDTVFTLDDIVAAHNYLEHGHHTGKIVATI</sequence>
<dbReference type="Pfam" id="PF13602">
    <property type="entry name" value="ADH_zinc_N_2"/>
    <property type="match status" value="1"/>
</dbReference>
<gene>
    <name evidence="1" type="ORF">OG308_16770</name>
</gene>
<dbReference type="Proteomes" id="UP001621418">
    <property type="component" value="Chromosome"/>
</dbReference>
<dbReference type="Gene3D" id="3.90.180.10">
    <property type="entry name" value="Medium-chain alcohol dehydrogenases, catalytic domain"/>
    <property type="match status" value="1"/>
</dbReference>
<accession>A0ABZ1NHF7</accession>
<dbReference type="RefSeq" id="WP_405151339.1">
    <property type="nucleotide sequence ID" value="NZ_CP109527.1"/>
</dbReference>
<proteinExistence type="predicted"/>
<evidence type="ECO:0000313" key="2">
    <source>
        <dbReference type="Proteomes" id="UP001621418"/>
    </source>
</evidence>
<reference evidence="1 2" key="1">
    <citation type="submission" date="2022-10" db="EMBL/GenBank/DDBJ databases">
        <title>The complete genomes of actinobacterial strains from the NBC collection.</title>
        <authorList>
            <person name="Joergensen T.S."/>
            <person name="Alvarez Arevalo M."/>
            <person name="Sterndorff E.B."/>
            <person name="Faurdal D."/>
            <person name="Vuksanovic O."/>
            <person name="Mourched A.-S."/>
            <person name="Charusanti P."/>
            <person name="Shaw S."/>
            <person name="Blin K."/>
            <person name="Weber T."/>
        </authorList>
    </citation>
    <scope>NUCLEOTIDE SEQUENCE [LARGE SCALE GENOMIC DNA]</scope>
    <source>
        <strain evidence="1 2">NBC_01413</strain>
    </source>
</reference>
<protein>
    <submittedName>
        <fullName evidence="1">Zinc-binding dehydrogenase</fullName>
    </submittedName>
</protein>
<keyword evidence="2" id="KW-1185">Reference proteome</keyword>